<dbReference type="InParanoid" id="Q9GUB8"/>
<feature type="transmembrane region" description="Helical" evidence="1">
    <location>
        <begin position="207"/>
        <end position="240"/>
    </location>
</feature>
<dbReference type="DIP" id="DIP-25451N"/>
<dbReference type="PANTHER" id="PTHR22941">
    <property type="entry name" value="SERPENTINE RECEPTOR"/>
    <property type="match status" value="1"/>
</dbReference>
<organism evidence="2 3">
    <name type="scientific">Caenorhabditis elegans</name>
    <dbReference type="NCBI Taxonomy" id="6239"/>
    <lineage>
        <taxon>Eukaryota</taxon>
        <taxon>Metazoa</taxon>
        <taxon>Ecdysozoa</taxon>
        <taxon>Nematoda</taxon>
        <taxon>Chromadorea</taxon>
        <taxon>Rhabditida</taxon>
        <taxon>Rhabditina</taxon>
        <taxon>Rhabditomorpha</taxon>
        <taxon>Rhabditoidea</taxon>
        <taxon>Rhabditidae</taxon>
        <taxon>Peloderinae</taxon>
        <taxon>Caenorhabditis</taxon>
    </lineage>
</organism>
<evidence type="ECO:0000313" key="4">
    <source>
        <dbReference type="WormBase" id="H27D07.6"/>
    </source>
</evidence>
<dbReference type="GeneID" id="191876"/>
<dbReference type="RefSeq" id="NP_503800.1">
    <property type="nucleotide sequence ID" value="NM_071399.2"/>
</dbReference>
<evidence type="ECO:0000313" key="2">
    <source>
        <dbReference type="EMBL" id="CCD66310.1"/>
    </source>
</evidence>
<keyword evidence="2" id="KW-0675">Receptor</keyword>
<keyword evidence="1" id="KW-1133">Transmembrane helix</keyword>
<feature type="transmembrane region" description="Helical" evidence="1">
    <location>
        <begin position="34"/>
        <end position="53"/>
    </location>
</feature>
<reference evidence="2 3" key="1">
    <citation type="journal article" date="1998" name="Science">
        <title>Genome sequence of the nematode C. elegans: a platform for investigating biology.</title>
        <authorList>
            <consortium name="The C. elegans sequencing consortium"/>
            <person name="Sulson J.E."/>
            <person name="Waterston R."/>
        </authorList>
    </citation>
    <scope>NUCLEOTIDE SEQUENCE [LARGE SCALE GENOMIC DNA]</scope>
    <source>
        <strain evidence="2 3">Bristol N2</strain>
    </source>
</reference>
<dbReference type="OrthoDB" id="5825368at2759"/>
<keyword evidence="1" id="KW-0812">Transmembrane</keyword>
<dbReference type="AGR" id="WB:WBGene00005308"/>
<proteinExistence type="predicted"/>
<dbReference type="AlphaFoldDB" id="Q9GUB8"/>
<sequence>MSSLREYYLTNYTTCPRCDTFLCSWQDFSYTSHFLTAFSLPVYLFGGYCILYKSPKEMSTYRIPLFNFHVWTCLADVFLNCLGTPYIFLPTLTGFSVGLLNFLGVPPKIQAWLAFQSLNFMLLSTTILVENRNNAIPFNKFKITRKSTKTIYYLTKLLIGVFYAASFTFFIPANQEEALFKVLRRLPCPSQDFFTASNIFVLCIDDYHIHFLIAFTVLGVVVEVIQILFYLTCCVYYLFFSIRSFTSKTTRKLQIKFLASILLQISIPVLFMLPTAFYIWFAVDFNYYNQALTNLSILHASIHGLISTVAVLIIHHPYRQFVLSYFWKSKPKQPLKNIDIDSVVITQIVIK</sequence>
<feature type="transmembrane region" description="Helical" evidence="1">
    <location>
        <begin position="261"/>
        <end position="283"/>
    </location>
</feature>
<feature type="transmembrane region" description="Helical" evidence="1">
    <location>
        <begin position="65"/>
        <end position="89"/>
    </location>
</feature>
<dbReference type="FunCoup" id="Q9GUB8">
    <property type="interactions" value="9"/>
</dbReference>
<dbReference type="KEGG" id="cel:CELE_H27D07.6"/>
<dbReference type="CTD" id="191876"/>
<feature type="transmembrane region" description="Helical" evidence="1">
    <location>
        <begin position="295"/>
        <end position="314"/>
    </location>
</feature>
<dbReference type="SMR" id="Q9GUB8"/>
<dbReference type="PhylomeDB" id="Q9GUB8"/>
<dbReference type="eggNOG" id="ENOG502R105">
    <property type="taxonomic scope" value="Eukaryota"/>
</dbReference>
<dbReference type="PANTHER" id="PTHR22941:SF302">
    <property type="entry name" value="SERPENTINE RECEPTOR, CLASS H"/>
    <property type="match status" value="1"/>
</dbReference>
<dbReference type="InterPro" id="IPR053220">
    <property type="entry name" value="Nematode_rcpt-like_serp_H"/>
</dbReference>
<dbReference type="UCSC" id="H27D07.6">
    <property type="organism name" value="c. elegans"/>
</dbReference>
<protein>
    <submittedName>
        <fullName evidence="2">Serpentine Receptor, class H</fullName>
    </submittedName>
</protein>
<feature type="transmembrane region" description="Helical" evidence="1">
    <location>
        <begin position="150"/>
        <end position="171"/>
    </location>
</feature>
<dbReference type="HOGENOM" id="CLU_042960_0_2_1"/>
<dbReference type="Proteomes" id="UP000001940">
    <property type="component" value="Chromosome V"/>
</dbReference>
<evidence type="ECO:0000256" key="1">
    <source>
        <dbReference type="SAM" id="Phobius"/>
    </source>
</evidence>
<dbReference type="WormBase" id="H27D07.6">
    <property type="protein sequence ID" value="CE25035"/>
    <property type="gene ID" value="WBGene00005308"/>
    <property type="gene designation" value="srh-87"/>
</dbReference>
<name>Q9GUB8_CAEEL</name>
<dbReference type="InterPro" id="IPR019422">
    <property type="entry name" value="7TM_GPCR_serpentine_rcpt_Srh"/>
</dbReference>
<keyword evidence="3" id="KW-1185">Reference proteome</keyword>
<dbReference type="Pfam" id="PF10318">
    <property type="entry name" value="7TM_GPCR_Srh"/>
    <property type="match status" value="1"/>
</dbReference>
<feature type="transmembrane region" description="Helical" evidence="1">
    <location>
        <begin position="109"/>
        <end position="129"/>
    </location>
</feature>
<evidence type="ECO:0000313" key="3">
    <source>
        <dbReference type="Proteomes" id="UP000001940"/>
    </source>
</evidence>
<dbReference type="EMBL" id="BX284605">
    <property type="protein sequence ID" value="CCD66310.1"/>
    <property type="molecule type" value="Genomic_DNA"/>
</dbReference>
<dbReference type="Bgee" id="WBGene00005308">
    <property type="expression patterns" value="Expressed in embryo"/>
</dbReference>
<keyword evidence="1" id="KW-0472">Membrane</keyword>
<accession>Q9GUB8</accession>
<gene>
    <name evidence="2 4" type="primary">srh-87</name>
    <name evidence="2" type="ORF">CELE_H27D07.6</name>
    <name evidence="4" type="ORF">H27D07.6</name>
</gene>
<dbReference type="PaxDb" id="6239-H27D07.6"/>